<keyword evidence="1" id="KW-1133">Transmembrane helix</keyword>
<reference evidence="2 3" key="1">
    <citation type="journal article" date="2013" name="BMC Genomics">
        <title>Comparative genomics of parasitic silkworm microsporidia reveal an association between genome expansion and host adaptation.</title>
        <authorList>
            <person name="Pan G."/>
            <person name="Xu J."/>
            <person name="Li T."/>
            <person name="Xia Q."/>
            <person name="Liu S.L."/>
            <person name="Zhang G."/>
            <person name="Li S."/>
            <person name="Li C."/>
            <person name="Liu H."/>
            <person name="Yang L."/>
            <person name="Liu T."/>
            <person name="Zhang X."/>
            <person name="Wu Z."/>
            <person name="Fan W."/>
            <person name="Dang X."/>
            <person name="Xiang H."/>
            <person name="Tao M."/>
            <person name="Li Y."/>
            <person name="Hu J."/>
            <person name="Li Z."/>
            <person name="Lin L."/>
            <person name="Luo J."/>
            <person name="Geng L."/>
            <person name="Wang L."/>
            <person name="Long M."/>
            <person name="Wan Y."/>
            <person name="He N."/>
            <person name="Zhang Z."/>
            <person name="Lu C."/>
            <person name="Keeling P.J."/>
            <person name="Wang J."/>
            <person name="Xiang Z."/>
            <person name="Zhou Z."/>
        </authorList>
    </citation>
    <scope>NUCLEOTIDE SEQUENCE [LARGE SCALE GENOMIC DNA]</scope>
    <source>
        <strain evidence="3">CQ1 / CVCC 102059</strain>
    </source>
</reference>
<evidence type="ECO:0000256" key="1">
    <source>
        <dbReference type="SAM" id="Phobius"/>
    </source>
</evidence>
<organism evidence="2 3">
    <name type="scientific">Nosema bombycis (strain CQ1 / CVCC 102059)</name>
    <name type="common">Microsporidian parasite</name>
    <name type="synonym">Pebrine of silkworm</name>
    <dbReference type="NCBI Taxonomy" id="578461"/>
    <lineage>
        <taxon>Eukaryota</taxon>
        <taxon>Fungi</taxon>
        <taxon>Fungi incertae sedis</taxon>
        <taxon>Microsporidia</taxon>
        <taxon>Nosematidae</taxon>
        <taxon>Nosema</taxon>
    </lineage>
</organism>
<name>R0M193_NOSB1</name>
<evidence type="ECO:0000313" key="2">
    <source>
        <dbReference type="EMBL" id="EOB11794.1"/>
    </source>
</evidence>
<keyword evidence="3" id="KW-1185">Reference proteome</keyword>
<dbReference type="EMBL" id="KB909727">
    <property type="protein sequence ID" value="EOB11794.1"/>
    <property type="molecule type" value="Genomic_DNA"/>
</dbReference>
<keyword evidence="1" id="KW-0812">Transmembrane</keyword>
<evidence type="ECO:0000313" key="3">
    <source>
        <dbReference type="Proteomes" id="UP000016927"/>
    </source>
</evidence>
<dbReference type="Proteomes" id="UP000016927">
    <property type="component" value="Unassembled WGS sequence"/>
</dbReference>
<protein>
    <submittedName>
        <fullName evidence="2">Uncharacterized protein</fullName>
    </submittedName>
</protein>
<gene>
    <name evidence="2" type="ORF">NBO_820g0001</name>
</gene>
<feature type="transmembrane region" description="Helical" evidence="1">
    <location>
        <begin position="72"/>
        <end position="93"/>
    </location>
</feature>
<dbReference type="HOGENOM" id="CLU_2373349_0_0_1"/>
<dbReference type="AlphaFoldDB" id="R0M193"/>
<keyword evidence="1" id="KW-0472">Membrane</keyword>
<accession>R0M193</accession>
<dbReference type="VEuPathDB" id="MicrosporidiaDB:NBO_820g0001"/>
<sequence length="95" mass="11758">MHTNLTNILTQPSPFFTLKLILFKISPFYWKFKVRFFSFFFDKILFSHFKRVSINRIKWCPFKIFKENSNDILSSFSLYLFNFLLKINTFFYWNP</sequence>
<proteinExistence type="predicted"/>